<dbReference type="EMBL" id="OENF01000010">
    <property type="protein sequence ID" value="SOS74082.1"/>
    <property type="molecule type" value="Genomic_DNA"/>
</dbReference>
<feature type="domain" description="DUF218" evidence="9">
    <location>
        <begin position="51"/>
        <end position="188"/>
    </location>
</feature>
<proteinExistence type="predicted"/>
<keyword evidence="11" id="KW-1185">Reference proteome</keyword>
<evidence type="ECO:0000256" key="4">
    <source>
        <dbReference type="ARBA" id="ARBA00022692"/>
    </source>
</evidence>
<sequence>MYNLVKILKIIALLTVFILGLIFVCNFLVENNAKNNTYTSTKEIPKRKVGLVLGTGKYLTNGRVNLYYTFRIRAVVSLYKAQKITFIVVSGDNSSKTYDEPTTFKNDLIKAGIPEDKIFLDYAGFRTLDSVVRVKEVFGQTDITIISQKFHNERALYLANHFGVKAIGFNAKDVSGKYGLKVRLREYLARVKVFVDILCNVQPKFLGKKITIK</sequence>
<reference evidence="11" key="1">
    <citation type="submission" date="2017-11" db="EMBL/GenBank/DDBJ databases">
        <authorList>
            <person name="Duchaud E."/>
        </authorList>
    </citation>
    <scope>NUCLEOTIDE SEQUENCE [LARGE SCALE GENOMIC DNA]</scope>
    <source>
        <strain evidence="11">Tenacibaculum sp. TNO020</strain>
    </source>
</reference>
<dbReference type="AlphaFoldDB" id="A0A2H1YEZ7"/>
<evidence type="ECO:0000256" key="2">
    <source>
        <dbReference type="ARBA" id="ARBA00022475"/>
    </source>
</evidence>
<keyword evidence="4 8" id="KW-0812">Transmembrane</keyword>
<evidence type="ECO:0000256" key="3">
    <source>
        <dbReference type="ARBA" id="ARBA00022519"/>
    </source>
</evidence>
<evidence type="ECO:0000313" key="10">
    <source>
        <dbReference type="EMBL" id="SOS74082.1"/>
    </source>
</evidence>
<evidence type="ECO:0000256" key="6">
    <source>
        <dbReference type="ARBA" id="ARBA00023136"/>
    </source>
</evidence>
<dbReference type="PANTHER" id="PTHR30336">
    <property type="entry name" value="INNER MEMBRANE PROTEIN, PROBABLE PERMEASE"/>
    <property type="match status" value="1"/>
</dbReference>
<dbReference type="InterPro" id="IPR003848">
    <property type="entry name" value="DUF218"/>
</dbReference>
<dbReference type="InterPro" id="IPR051599">
    <property type="entry name" value="Cell_Envelope_Assoc"/>
</dbReference>
<comment type="subcellular location">
    <subcellularLocation>
        <location evidence="1">Cell inner membrane</location>
        <topology evidence="1">Single-pass membrane protein</topology>
    </subcellularLocation>
</comment>
<evidence type="ECO:0000313" key="11">
    <source>
        <dbReference type="Proteomes" id="UP000234211"/>
    </source>
</evidence>
<keyword evidence="6 8" id="KW-0472">Membrane</keyword>
<gene>
    <name evidence="10" type="ORF">TNO020_180111</name>
</gene>
<keyword evidence="2" id="KW-1003">Cell membrane</keyword>
<organism evidence="10 11">
    <name type="scientific">Tenacibaculum piscium</name>
    <dbReference type="NCBI Taxonomy" id="1458515"/>
    <lineage>
        <taxon>Bacteria</taxon>
        <taxon>Pseudomonadati</taxon>
        <taxon>Bacteroidota</taxon>
        <taxon>Flavobacteriia</taxon>
        <taxon>Flavobacteriales</taxon>
        <taxon>Flavobacteriaceae</taxon>
        <taxon>Tenacibaculum</taxon>
    </lineage>
</organism>
<evidence type="ECO:0000256" key="1">
    <source>
        <dbReference type="ARBA" id="ARBA00004377"/>
    </source>
</evidence>
<dbReference type="PANTHER" id="PTHR30336:SF0">
    <property type="entry name" value="PROTEIN SANA"/>
    <property type="match status" value="1"/>
</dbReference>
<dbReference type="OrthoDB" id="9782395at2"/>
<dbReference type="Proteomes" id="UP000234211">
    <property type="component" value="Unassembled WGS sequence"/>
</dbReference>
<evidence type="ECO:0000259" key="9">
    <source>
        <dbReference type="Pfam" id="PF02698"/>
    </source>
</evidence>
<keyword evidence="5 8" id="KW-1133">Transmembrane helix</keyword>
<feature type="transmembrane region" description="Helical" evidence="8">
    <location>
        <begin position="7"/>
        <end position="29"/>
    </location>
</feature>
<comment type="function">
    <text evidence="7">Participates in the barrier function of the cell envelope.</text>
</comment>
<name>A0A2H1YEZ7_9FLAO</name>
<dbReference type="Pfam" id="PF02698">
    <property type="entry name" value="DUF218"/>
    <property type="match status" value="1"/>
</dbReference>
<evidence type="ECO:0000256" key="7">
    <source>
        <dbReference type="ARBA" id="ARBA00037355"/>
    </source>
</evidence>
<dbReference type="GO" id="GO:0005886">
    <property type="term" value="C:plasma membrane"/>
    <property type="evidence" value="ECO:0007669"/>
    <property type="project" value="UniProtKB-SubCell"/>
</dbReference>
<evidence type="ECO:0000256" key="8">
    <source>
        <dbReference type="SAM" id="Phobius"/>
    </source>
</evidence>
<dbReference type="CDD" id="cd06259">
    <property type="entry name" value="YdcF-like"/>
    <property type="match status" value="1"/>
</dbReference>
<accession>A0A2H1YEZ7</accession>
<evidence type="ECO:0000256" key="5">
    <source>
        <dbReference type="ARBA" id="ARBA00022989"/>
    </source>
</evidence>
<keyword evidence="3" id="KW-0997">Cell inner membrane</keyword>
<dbReference type="RefSeq" id="WP_101916597.1">
    <property type="nucleotide sequence ID" value="NZ_OENF01000010.1"/>
</dbReference>
<protein>
    <recommendedName>
        <fullName evidence="9">DUF218 domain-containing protein</fullName>
    </recommendedName>
</protein>